<proteinExistence type="predicted"/>
<evidence type="ECO:0000313" key="2">
    <source>
        <dbReference type="Proteomes" id="UP000005798"/>
    </source>
</evidence>
<dbReference type="RefSeq" id="WP_003539128.1">
    <property type="nucleotide sequence ID" value="NZ_CP036346.1"/>
</dbReference>
<dbReference type="Gene3D" id="1.20.140.160">
    <property type="match status" value="1"/>
</dbReference>
<dbReference type="SUPFAM" id="SSF88659">
    <property type="entry name" value="Sigma3 and sigma4 domains of RNA polymerase sigma factors"/>
    <property type="match status" value="1"/>
</dbReference>
<dbReference type="EMBL" id="ABFX02000008">
    <property type="protein sequence ID" value="EDS18146.1"/>
    <property type="molecule type" value="Genomic_DNA"/>
</dbReference>
<organism evidence="1 2">
    <name type="scientific">Thomasclavelia ramosa DSM 1402</name>
    <dbReference type="NCBI Taxonomy" id="445974"/>
    <lineage>
        <taxon>Bacteria</taxon>
        <taxon>Bacillati</taxon>
        <taxon>Bacillota</taxon>
        <taxon>Erysipelotrichia</taxon>
        <taxon>Erysipelotrichales</taxon>
        <taxon>Coprobacillaceae</taxon>
        <taxon>Thomasclavelia</taxon>
    </lineage>
</organism>
<reference evidence="1" key="1">
    <citation type="submission" date="2007-11" db="EMBL/GenBank/DDBJ databases">
        <authorList>
            <person name="Fulton L."/>
            <person name="Clifton S."/>
            <person name="Fulton B."/>
            <person name="Xu J."/>
            <person name="Minx P."/>
            <person name="Pepin K.H."/>
            <person name="Johnson M."/>
            <person name="Thiruvilangam P."/>
            <person name="Bhonagiri V."/>
            <person name="Nash W.E."/>
            <person name="Mardis E.R."/>
            <person name="Wilson R.K."/>
        </authorList>
    </citation>
    <scope>NUCLEOTIDE SEQUENCE [LARGE SCALE GENOMIC DNA]</scope>
    <source>
        <strain evidence="1">DSM 1402</strain>
    </source>
</reference>
<evidence type="ECO:0000313" key="1">
    <source>
        <dbReference type="EMBL" id="EDS18146.1"/>
    </source>
</evidence>
<name>B0N8K8_9FIRM</name>
<dbReference type="AlphaFoldDB" id="B0N8K8"/>
<accession>B0N8K8</accession>
<keyword evidence="2" id="KW-1185">Reference proteome</keyword>
<comment type="caution">
    <text evidence="1">The sequence shown here is derived from an EMBL/GenBank/DDBJ whole genome shotgun (WGS) entry which is preliminary data.</text>
</comment>
<dbReference type="InterPro" id="IPR013324">
    <property type="entry name" value="RNA_pol_sigma_r3/r4-like"/>
</dbReference>
<dbReference type="Proteomes" id="UP000005798">
    <property type="component" value="Unassembled WGS sequence"/>
</dbReference>
<reference evidence="1" key="2">
    <citation type="submission" date="2014-06" db="EMBL/GenBank/DDBJ databases">
        <title>Draft genome sequence of Clostridium ramosum(DSM 1402).</title>
        <authorList>
            <person name="Sudarsanam P."/>
            <person name="Ley R."/>
            <person name="Guruge J."/>
            <person name="Turnbaugh P.J."/>
            <person name="Mahowald M."/>
            <person name="Liep D."/>
            <person name="Gordon J."/>
        </authorList>
    </citation>
    <scope>NUCLEOTIDE SEQUENCE</scope>
    <source>
        <strain evidence="1">DSM 1402</strain>
    </source>
</reference>
<protein>
    <submittedName>
        <fullName evidence="1">Sigma-70, region 4</fullName>
    </submittedName>
</protein>
<gene>
    <name evidence="1" type="ORF">CLORAM_02942</name>
</gene>
<sequence>MDYNERVQYLKSYRDKLDQLTYVDGQIMGIKAISYGPALGTRQSIEQLYAKKEAIFNEMEKIEHTIDTLKNIQERLVLKYAYIHLMQYDEIAKKMGFSERNVYRYRRNAINNLEI</sequence>
<dbReference type="InterPro" id="IPR010861">
    <property type="entry name" value="DUF1492"/>
</dbReference>
<dbReference type="Pfam" id="PF07374">
    <property type="entry name" value="DUF1492"/>
    <property type="match status" value="1"/>
</dbReference>
<dbReference type="HOGENOM" id="CLU_2104853_0_0_9"/>